<sequence length="333" mass="38028">MDLRAKVAWLRDPQAYPEPPARIESVETHMSWVFLTERHAYKMKKPVRYEYLDFSTLEAREKNCREELRLNRRLAPDVYLGVTALAVDAHGQARVEGGGRVVEWLVKMRRLPAGCMLDAVVRQHALEREDVRAVAALLAGFYSESPPVPVSAQEYRQDYERKIEINRDVLAAHADGLPGGLVAAVHADQLLYIRNSPEAFDRRVREGRIVEGHGDLRPEHICLEGPPVIFDRLEFNRQFRIVDAADELASLAMECERLGVPWVGEGLFDVYADITGDRPPSALVRFYMTYRACLRARLAILHTRELERAGWPKWETLTADYLRLAGEIVNRDS</sequence>
<dbReference type="InterPro" id="IPR011009">
    <property type="entry name" value="Kinase-like_dom_sf"/>
</dbReference>
<dbReference type="PANTHER" id="PTHR43883">
    <property type="entry name" value="SLR0207 PROTEIN"/>
    <property type="match status" value="1"/>
</dbReference>
<accession>A0A1F6TL51</accession>
<evidence type="ECO:0000313" key="2">
    <source>
        <dbReference type="Proteomes" id="UP000178885"/>
    </source>
</evidence>
<dbReference type="Proteomes" id="UP000178885">
    <property type="component" value="Unassembled WGS sequence"/>
</dbReference>
<evidence type="ECO:0000313" key="1">
    <source>
        <dbReference type="EMBL" id="OGI45854.1"/>
    </source>
</evidence>
<dbReference type="PANTHER" id="PTHR43883:SF1">
    <property type="entry name" value="GLUCONOKINASE"/>
    <property type="match status" value="1"/>
</dbReference>
<dbReference type="EMBL" id="MFSU01000094">
    <property type="protein sequence ID" value="OGI45854.1"/>
    <property type="molecule type" value="Genomic_DNA"/>
</dbReference>
<protein>
    <recommendedName>
        <fullName evidence="3">Aminoglycoside phosphotransferase domain-containing protein</fullName>
    </recommendedName>
</protein>
<dbReference type="STRING" id="1817760.A2151_07615"/>
<gene>
    <name evidence="1" type="ORF">A2151_07615</name>
</gene>
<evidence type="ECO:0008006" key="3">
    <source>
        <dbReference type="Google" id="ProtNLM"/>
    </source>
</evidence>
<dbReference type="AlphaFoldDB" id="A0A1F6TL51"/>
<comment type="caution">
    <text evidence="1">The sequence shown here is derived from an EMBL/GenBank/DDBJ whole genome shotgun (WGS) entry which is preliminary data.</text>
</comment>
<dbReference type="InterPro" id="IPR052732">
    <property type="entry name" value="Cell-binding_unc_protein"/>
</dbReference>
<reference evidence="1 2" key="1">
    <citation type="journal article" date="2016" name="Nat. Commun.">
        <title>Thousands of microbial genomes shed light on interconnected biogeochemical processes in an aquifer system.</title>
        <authorList>
            <person name="Anantharaman K."/>
            <person name="Brown C.T."/>
            <person name="Hug L.A."/>
            <person name="Sharon I."/>
            <person name="Castelle C.J."/>
            <person name="Probst A.J."/>
            <person name="Thomas B.C."/>
            <person name="Singh A."/>
            <person name="Wilkins M.J."/>
            <person name="Karaoz U."/>
            <person name="Brodie E.L."/>
            <person name="Williams K.H."/>
            <person name="Hubbard S.S."/>
            <person name="Banfield J.F."/>
        </authorList>
    </citation>
    <scope>NUCLEOTIDE SEQUENCE [LARGE SCALE GENOMIC DNA]</scope>
</reference>
<organism evidence="1 2">
    <name type="scientific">Candidatus Muproteobacteria bacterium RBG_16_65_34</name>
    <dbReference type="NCBI Taxonomy" id="1817760"/>
    <lineage>
        <taxon>Bacteria</taxon>
        <taxon>Pseudomonadati</taxon>
        <taxon>Pseudomonadota</taxon>
        <taxon>Candidatus Muproteobacteria</taxon>
    </lineage>
</organism>
<dbReference type="SUPFAM" id="SSF56112">
    <property type="entry name" value="Protein kinase-like (PK-like)"/>
    <property type="match status" value="1"/>
</dbReference>
<name>A0A1F6TL51_9PROT</name>
<proteinExistence type="predicted"/>